<gene>
    <name evidence="9" type="ORF">C7373_1128</name>
</gene>
<dbReference type="InterPro" id="IPR004680">
    <property type="entry name" value="Cit_transptr-like_dom"/>
</dbReference>
<keyword evidence="6 7" id="KW-0472">Membrane</keyword>
<feature type="domain" description="Citrate transporter-like" evidence="8">
    <location>
        <begin position="26"/>
        <end position="310"/>
    </location>
</feature>
<evidence type="ECO:0000256" key="6">
    <source>
        <dbReference type="ARBA" id="ARBA00023136"/>
    </source>
</evidence>
<dbReference type="EMBL" id="QEKK01000012">
    <property type="protein sequence ID" value="PVY46953.1"/>
    <property type="molecule type" value="Genomic_DNA"/>
</dbReference>
<feature type="transmembrane region" description="Helical" evidence="7">
    <location>
        <begin position="281"/>
        <end position="301"/>
    </location>
</feature>
<evidence type="ECO:0000259" key="8">
    <source>
        <dbReference type="Pfam" id="PF03600"/>
    </source>
</evidence>
<dbReference type="GO" id="GO:0055085">
    <property type="term" value="P:transmembrane transport"/>
    <property type="evidence" value="ECO:0007669"/>
    <property type="project" value="InterPro"/>
</dbReference>
<dbReference type="Pfam" id="PF03600">
    <property type="entry name" value="CitMHS"/>
    <property type="match status" value="1"/>
</dbReference>
<dbReference type="PANTHER" id="PTHR43302:SF5">
    <property type="entry name" value="TRANSPORTER ARSB-RELATED"/>
    <property type="match status" value="1"/>
</dbReference>
<feature type="transmembrane region" description="Helical" evidence="7">
    <location>
        <begin position="169"/>
        <end position="191"/>
    </location>
</feature>
<feature type="transmembrane region" description="Helical" evidence="7">
    <location>
        <begin position="44"/>
        <end position="66"/>
    </location>
</feature>
<feature type="transmembrane region" description="Helical" evidence="7">
    <location>
        <begin position="130"/>
        <end position="149"/>
    </location>
</feature>
<evidence type="ECO:0000256" key="5">
    <source>
        <dbReference type="ARBA" id="ARBA00022989"/>
    </source>
</evidence>
<dbReference type="GO" id="GO:0005886">
    <property type="term" value="C:plasma membrane"/>
    <property type="evidence" value="ECO:0007669"/>
    <property type="project" value="UniProtKB-SubCell"/>
</dbReference>
<evidence type="ECO:0000256" key="2">
    <source>
        <dbReference type="ARBA" id="ARBA00022448"/>
    </source>
</evidence>
<feature type="transmembrane region" description="Helical" evidence="7">
    <location>
        <begin position="108"/>
        <end position="125"/>
    </location>
</feature>
<dbReference type="AlphaFoldDB" id="A0A2U1BEA6"/>
<evidence type="ECO:0000256" key="3">
    <source>
        <dbReference type="ARBA" id="ARBA00022475"/>
    </source>
</evidence>
<feature type="transmembrane region" description="Helical" evidence="7">
    <location>
        <begin position="86"/>
        <end position="102"/>
    </location>
</feature>
<organism evidence="9 10">
    <name type="scientific">Intestinimonas butyriciproducens</name>
    <dbReference type="NCBI Taxonomy" id="1297617"/>
    <lineage>
        <taxon>Bacteria</taxon>
        <taxon>Bacillati</taxon>
        <taxon>Bacillota</taxon>
        <taxon>Clostridia</taxon>
        <taxon>Eubacteriales</taxon>
        <taxon>Intestinimonas</taxon>
    </lineage>
</organism>
<feature type="transmembrane region" description="Helical" evidence="7">
    <location>
        <begin position="357"/>
        <end position="378"/>
    </location>
</feature>
<keyword evidence="3" id="KW-1003">Cell membrane</keyword>
<comment type="caution">
    <text evidence="9">The sequence shown here is derived from an EMBL/GenBank/DDBJ whole genome shotgun (WGS) entry which is preliminary data.</text>
</comment>
<name>A0A2U1BEA6_9FIRM</name>
<protein>
    <submittedName>
        <fullName evidence="9">YbiR family transporter</fullName>
    </submittedName>
</protein>
<feature type="transmembrane region" description="Helical" evidence="7">
    <location>
        <begin position="250"/>
        <end position="269"/>
    </location>
</feature>
<dbReference type="Proteomes" id="UP000245778">
    <property type="component" value="Unassembled WGS sequence"/>
</dbReference>
<sequence>MWTKMGKSRVCSELGRFAKREAVLCIAFFCAVVSMLFVPPDRAYLGYLDIRVLALLFCLMLVVAGLEETGLFQVLAQRLLVGRKRFRILSLALVLLPFFSSMLITNDVALLTFVPFAILMLELIGRQERLAYLVVLQTVAANLGSMATPVGNPQNLFLCSKFEIPMGDFFAVMLPLTAVSLLGLCAAALCVSGEAIEVQFCQARSIENKGLLWLMLVLFGLSLLSVFRVLPYGVLFAVVVLSALFCTRPLFLRVDYGLLATFVCFFLFSGNLGRIPAVRELLTGLLGSNTAMTAGLASQVISNVPAAVLLSGFTEDWRGLLVGTDVGGLGTPIASLASLISLKLYLRSQGARPGSYLGLFLVVNGVGILLMGVAAWLFR</sequence>
<evidence type="ECO:0000313" key="9">
    <source>
        <dbReference type="EMBL" id="PVY46953.1"/>
    </source>
</evidence>
<accession>A0A2U1BEA6</accession>
<dbReference type="PANTHER" id="PTHR43302">
    <property type="entry name" value="TRANSPORTER ARSB-RELATED"/>
    <property type="match status" value="1"/>
</dbReference>
<evidence type="ECO:0000256" key="1">
    <source>
        <dbReference type="ARBA" id="ARBA00004651"/>
    </source>
</evidence>
<keyword evidence="5 7" id="KW-1133">Transmembrane helix</keyword>
<evidence type="ECO:0000256" key="7">
    <source>
        <dbReference type="SAM" id="Phobius"/>
    </source>
</evidence>
<keyword evidence="4 7" id="KW-0812">Transmembrane</keyword>
<evidence type="ECO:0000256" key="4">
    <source>
        <dbReference type="ARBA" id="ARBA00022692"/>
    </source>
</evidence>
<feature type="transmembrane region" description="Helical" evidence="7">
    <location>
        <begin position="21"/>
        <end position="38"/>
    </location>
</feature>
<proteinExistence type="predicted"/>
<comment type="subcellular location">
    <subcellularLocation>
        <location evidence="1">Cell membrane</location>
        <topology evidence="1">Multi-pass membrane protein</topology>
    </subcellularLocation>
</comment>
<feature type="transmembrane region" description="Helical" evidence="7">
    <location>
        <begin position="211"/>
        <end position="244"/>
    </location>
</feature>
<keyword evidence="2" id="KW-0813">Transport</keyword>
<evidence type="ECO:0000313" key="10">
    <source>
        <dbReference type="Proteomes" id="UP000245778"/>
    </source>
</evidence>
<reference evidence="9 10" key="1">
    <citation type="submission" date="2018-04" db="EMBL/GenBank/DDBJ databases">
        <title>Genomic Encyclopedia of Type Strains, Phase IV (KMG-IV): sequencing the most valuable type-strain genomes for metagenomic binning, comparative biology and taxonomic classification.</title>
        <authorList>
            <person name="Goeker M."/>
        </authorList>
    </citation>
    <scope>NUCLEOTIDE SEQUENCE [LARGE SCALE GENOMIC DNA]</scope>
    <source>
        <strain evidence="9 10">DSM 26588</strain>
    </source>
</reference>
<feature type="transmembrane region" description="Helical" evidence="7">
    <location>
        <begin position="321"/>
        <end position="345"/>
    </location>
</feature>